<gene>
    <name evidence="2" type="ORF">GCM10023235_02900</name>
</gene>
<sequence length="63" mass="6367">MTGPVARPQAALDAPAFECDVLRAALDAVEHGATDPACRPSPDHHPITAPAAPGGPLAPRSPH</sequence>
<protein>
    <submittedName>
        <fullName evidence="2">Uncharacterized protein</fullName>
    </submittedName>
</protein>
<name>A0ABP9D8D2_9ACTN</name>
<feature type="compositionally biased region" description="Low complexity" evidence="1">
    <location>
        <begin position="49"/>
        <end position="63"/>
    </location>
</feature>
<comment type="caution">
    <text evidence="2">The sequence shown here is derived from an EMBL/GenBank/DDBJ whole genome shotgun (WGS) entry which is preliminary data.</text>
</comment>
<dbReference type="EMBL" id="BAABIS010000001">
    <property type="protein sequence ID" value="GAA4832053.1"/>
    <property type="molecule type" value="Genomic_DNA"/>
</dbReference>
<dbReference type="RefSeq" id="WP_345694899.1">
    <property type="nucleotide sequence ID" value="NZ_BAABIS010000001.1"/>
</dbReference>
<evidence type="ECO:0000256" key="1">
    <source>
        <dbReference type="SAM" id="MobiDB-lite"/>
    </source>
</evidence>
<proteinExistence type="predicted"/>
<keyword evidence="3" id="KW-1185">Reference proteome</keyword>
<accession>A0ABP9D8D2</accession>
<feature type="region of interest" description="Disordered" evidence="1">
    <location>
        <begin position="33"/>
        <end position="63"/>
    </location>
</feature>
<dbReference type="Proteomes" id="UP001501752">
    <property type="component" value="Unassembled WGS sequence"/>
</dbReference>
<evidence type="ECO:0000313" key="3">
    <source>
        <dbReference type="Proteomes" id="UP001501752"/>
    </source>
</evidence>
<organism evidence="2 3">
    <name type="scientific">Kitasatospora terrestris</name>
    <dbReference type="NCBI Taxonomy" id="258051"/>
    <lineage>
        <taxon>Bacteria</taxon>
        <taxon>Bacillati</taxon>
        <taxon>Actinomycetota</taxon>
        <taxon>Actinomycetes</taxon>
        <taxon>Kitasatosporales</taxon>
        <taxon>Streptomycetaceae</taxon>
        <taxon>Kitasatospora</taxon>
    </lineage>
</organism>
<evidence type="ECO:0000313" key="2">
    <source>
        <dbReference type="EMBL" id="GAA4832053.1"/>
    </source>
</evidence>
<reference evidence="3" key="1">
    <citation type="journal article" date="2019" name="Int. J. Syst. Evol. Microbiol.">
        <title>The Global Catalogue of Microorganisms (GCM) 10K type strain sequencing project: providing services to taxonomists for standard genome sequencing and annotation.</title>
        <authorList>
            <consortium name="The Broad Institute Genomics Platform"/>
            <consortium name="The Broad Institute Genome Sequencing Center for Infectious Disease"/>
            <person name="Wu L."/>
            <person name="Ma J."/>
        </authorList>
    </citation>
    <scope>NUCLEOTIDE SEQUENCE [LARGE SCALE GENOMIC DNA]</scope>
    <source>
        <strain evidence="3">JCM 13006</strain>
    </source>
</reference>